<accession>A0A9E6XZH2</accession>
<reference evidence="2" key="1">
    <citation type="journal article" date="2022" name="Int. J. Syst. Evol. Microbiol.">
        <title>Pseudomonas aegrilactucae sp. nov. and Pseudomonas morbosilactucae sp. nov., pathogens causing bacterial rot of lettuce in Japan.</title>
        <authorList>
            <person name="Sawada H."/>
            <person name="Fujikawa T."/>
            <person name="Satou M."/>
        </authorList>
    </citation>
    <scope>NUCLEOTIDE SEQUENCE</scope>
    <source>
        <strain evidence="2">0166_1</strain>
    </source>
</reference>
<dbReference type="Proteomes" id="UP001162834">
    <property type="component" value="Chromosome"/>
</dbReference>
<protein>
    <submittedName>
        <fullName evidence="2">Uncharacterized protein</fullName>
    </submittedName>
</protein>
<evidence type="ECO:0000313" key="3">
    <source>
        <dbReference type="Proteomes" id="UP001162834"/>
    </source>
</evidence>
<organism evidence="2 3">
    <name type="scientific">Capillimicrobium parvum</name>
    <dbReference type="NCBI Taxonomy" id="2884022"/>
    <lineage>
        <taxon>Bacteria</taxon>
        <taxon>Bacillati</taxon>
        <taxon>Actinomycetota</taxon>
        <taxon>Thermoleophilia</taxon>
        <taxon>Solirubrobacterales</taxon>
        <taxon>Capillimicrobiaceae</taxon>
        <taxon>Capillimicrobium</taxon>
    </lineage>
</organism>
<name>A0A9E6XZH2_9ACTN</name>
<dbReference type="EMBL" id="CP087164">
    <property type="protein sequence ID" value="UGS37150.1"/>
    <property type="molecule type" value="Genomic_DNA"/>
</dbReference>
<dbReference type="KEGG" id="sbae:DSM104329_03565"/>
<evidence type="ECO:0000313" key="2">
    <source>
        <dbReference type="EMBL" id="UGS37150.1"/>
    </source>
</evidence>
<dbReference type="AlphaFoldDB" id="A0A9E6XZH2"/>
<keyword evidence="3" id="KW-1185">Reference proteome</keyword>
<gene>
    <name evidence="2" type="ORF">DSM104329_03565</name>
</gene>
<feature type="region of interest" description="Disordered" evidence="1">
    <location>
        <begin position="1"/>
        <end position="63"/>
    </location>
</feature>
<feature type="compositionally biased region" description="Polar residues" evidence="1">
    <location>
        <begin position="12"/>
        <end position="34"/>
    </location>
</feature>
<proteinExistence type="predicted"/>
<sequence length="63" mass="6923">MTIRRAGRMHTSDSAPSTPANASSHSPTTTTTGEVLSVHHIDPNRSYWRNQNTEPGRWPGPPN</sequence>
<evidence type="ECO:0000256" key="1">
    <source>
        <dbReference type="SAM" id="MobiDB-lite"/>
    </source>
</evidence>